<name>A0ABY3YN98_9FLAO</name>
<evidence type="ECO:0000256" key="2">
    <source>
        <dbReference type="ARBA" id="ARBA00008163"/>
    </source>
</evidence>
<dbReference type="Proteomes" id="UP000829476">
    <property type="component" value="Chromosome"/>
</dbReference>
<dbReference type="InterPro" id="IPR005017">
    <property type="entry name" value="OMPP1/FadL/TodX"/>
</dbReference>
<evidence type="ECO:0000256" key="7">
    <source>
        <dbReference type="ARBA" id="ARBA00023237"/>
    </source>
</evidence>
<keyword evidence="9" id="KW-1185">Reference proteome</keyword>
<evidence type="ECO:0000313" key="8">
    <source>
        <dbReference type="EMBL" id="UNY99158.1"/>
    </source>
</evidence>
<keyword evidence="7" id="KW-0998">Cell outer membrane</keyword>
<comment type="similarity">
    <text evidence="2">Belongs to the OmpP1/FadL family.</text>
</comment>
<gene>
    <name evidence="8" type="ORF">MQE36_02140</name>
</gene>
<proteinExistence type="inferred from homology"/>
<evidence type="ECO:0000256" key="6">
    <source>
        <dbReference type="ARBA" id="ARBA00023136"/>
    </source>
</evidence>
<evidence type="ECO:0000256" key="5">
    <source>
        <dbReference type="ARBA" id="ARBA00022729"/>
    </source>
</evidence>
<keyword evidence="5" id="KW-0732">Signal</keyword>
<reference evidence="8 9" key="1">
    <citation type="journal article" date="2018" name="Int. J. Syst. Evol. Microbiol.">
        <title>Zhouia spongiae sp. nov., isolated from a marine sponge.</title>
        <authorList>
            <person name="Zhuang L."/>
            <person name="Lin B."/>
            <person name="Qin F."/>
            <person name="Luo L."/>
        </authorList>
    </citation>
    <scope>NUCLEOTIDE SEQUENCE [LARGE SCALE GENOMIC DNA]</scope>
    <source>
        <strain evidence="8 9">HN-Y44</strain>
    </source>
</reference>
<dbReference type="EMBL" id="CP094326">
    <property type="protein sequence ID" value="UNY99158.1"/>
    <property type="molecule type" value="Genomic_DNA"/>
</dbReference>
<keyword evidence="6" id="KW-0472">Membrane</keyword>
<dbReference type="RefSeq" id="WP_242937558.1">
    <property type="nucleotide sequence ID" value="NZ_CP094326.1"/>
</dbReference>
<evidence type="ECO:0000256" key="4">
    <source>
        <dbReference type="ARBA" id="ARBA00022692"/>
    </source>
</evidence>
<keyword evidence="3" id="KW-1134">Transmembrane beta strand</keyword>
<evidence type="ECO:0000256" key="1">
    <source>
        <dbReference type="ARBA" id="ARBA00004571"/>
    </source>
</evidence>
<dbReference type="PANTHER" id="PTHR35093">
    <property type="entry name" value="OUTER MEMBRANE PROTEIN NMB0088-RELATED"/>
    <property type="match status" value="1"/>
</dbReference>
<dbReference type="PANTHER" id="PTHR35093:SF8">
    <property type="entry name" value="OUTER MEMBRANE PROTEIN NMB0088-RELATED"/>
    <property type="match status" value="1"/>
</dbReference>
<dbReference type="Gene3D" id="2.40.160.60">
    <property type="entry name" value="Outer membrane protein transport protein (OMPP1/FadL/TodX)"/>
    <property type="match status" value="1"/>
</dbReference>
<comment type="subcellular location">
    <subcellularLocation>
        <location evidence="1">Cell outer membrane</location>
        <topology evidence="1">Multi-pass membrane protein</topology>
    </subcellularLocation>
</comment>
<dbReference type="SUPFAM" id="SSF56935">
    <property type="entry name" value="Porins"/>
    <property type="match status" value="1"/>
</dbReference>
<evidence type="ECO:0000256" key="3">
    <source>
        <dbReference type="ARBA" id="ARBA00022452"/>
    </source>
</evidence>
<evidence type="ECO:0000313" key="9">
    <source>
        <dbReference type="Proteomes" id="UP000829476"/>
    </source>
</evidence>
<protein>
    <submittedName>
        <fullName evidence="8">OmpP1/FadL family transporter</fullName>
    </submittedName>
</protein>
<sequence>MKRSILFTLLLCAGYSVFAGGYRVALQGNKQLAMGHTGVAVLNSTETVFFNPSGMAFLENKFSASLGANFIFSNISFQNSEFGWSSQADNPVSTPFNAYVAYKVNDWLSVGLGAYTPYGSSVEYPKNWEGSHLIQEIELQSIFIQPTVAIKINDKMSIGGGPIFATGSVNFTRNLDRSLTDLRGERANVSIEKTGINAWGYTLGITFRPSEKWTIGMNYRSEIEMEAENGTADFENVPEGLQGQFADGTFDATLPLPAELTVGTSYQVNDKWLFAFDLNRTYWSTYESLNLSFSNGIESVNPRNYKNSTTYRFGAQYKANEQFTLRGGYYFDESPVQEGYFAPETPRNDSDNFTAGLTFNVNSHFAIDASFLYIHFEEVDASYDYHPESNGQTSSFGGTYKNNAFIPGLSVSYKF</sequence>
<organism evidence="8 9">
    <name type="scientific">Zhouia spongiae</name>
    <dbReference type="NCBI Taxonomy" id="2202721"/>
    <lineage>
        <taxon>Bacteria</taxon>
        <taxon>Pseudomonadati</taxon>
        <taxon>Bacteroidota</taxon>
        <taxon>Flavobacteriia</taxon>
        <taxon>Flavobacteriales</taxon>
        <taxon>Flavobacteriaceae</taxon>
        <taxon>Zhouia</taxon>
    </lineage>
</organism>
<dbReference type="Pfam" id="PF03349">
    <property type="entry name" value="Toluene_X"/>
    <property type="match status" value="1"/>
</dbReference>
<keyword evidence="4" id="KW-0812">Transmembrane</keyword>
<accession>A0ABY3YN98</accession>